<evidence type="ECO:0000256" key="5">
    <source>
        <dbReference type="SAM" id="MobiDB-lite"/>
    </source>
</evidence>
<proteinExistence type="predicted"/>
<dbReference type="GO" id="GO:0016020">
    <property type="term" value="C:membrane"/>
    <property type="evidence" value="ECO:0007669"/>
    <property type="project" value="InterPro"/>
</dbReference>
<dbReference type="InterPro" id="IPR019931">
    <property type="entry name" value="LPXTG_anchor"/>
</dbReference>
<feature type="transmembrane region" description="Helical" evidence="6">
    <location>
        <begin position="425"/>
        <end position="444"/>
    </location>
</feature>
<feature type="compositionally biased region" description="Gly residues" evidence="5">
    <location>
        <begin position="374"/>
        <end position="401"/>
    </location>
</feature>
<dbReference type="AlphaFoldDB" id="A0A5C5UEE5"/>
<dbReference type="GO" id="GO:0005509">
    <property type="term" value="F:calcium ion binding"/>
    <property type="evidence" value="ECO:0007669"/>
    <property type="project" value="InterPro"/>
</dbReference>
<evidence type="ECO:0000256" key="3">
    <source>
        <dbReference type="ARBA" id="ARBA00022729"/>
    </source>
</evidence>
<keyword evidence="1" id="KW-0134">Cell wall</keyword>
<keyword evidence="3 7" id="KW-0732">Signal</keyword>
<evidence type="ECO:0000313" key="10">
    <source>
        <dbReference type="Proteomes" id="UP000320791"/>
    </source>
</evidence>
<keyword evidence="10" id="KW-1185">Reference proteome</keyword>
<keyword evidence="6" id="KW-0812">Transmembrane</keyword>
<evidence type="ECO:0000259" key="8">
    <source>
        <dbReference type="PROSITE" id="PS50847"/>
    </source>
</evidence>
<sequence>MKRSRLLVGAVATGLAATVIPAPAYACDDVCDQPGNPGVTTPDTPDAHDAIQGAVQSVQLSSGLLRLNESIPILSGSSAASAPVVAPSAPAAGSGAAAAGSAEAALGSSAGSAAASAGTSAALSAPAVGSAAGSEAASAGTSALLSDPGLGSAAASAGTSAALSGPATSFIPDMTVAVGVPFSYQIPIAAGSSAPLLSGLPAGLSYDPYSGLISGVALSGPARICDVGVIGDDGSSLGSFSMSLSDDAALGSAAGSSQLSSAGSAAGSSALSGGGSAAGLGSGAGSSAGLGSAALGSGGLGSGGGSSTAAGSAAFGGLLSSVAALAIGAGVLGALSAGSSDSGKGGGDDQDKPTAPDKPAENAPGGKGIPKNEGQGGGAPEGGTQPGGKGVPQQDGKGGGAPQNNQTAVAAAPKQLANTGAADSINAFLLSLVAFAAGGSLLLAQRKRR</sequence>
<dbReference type="RefSeq" id="WP_146324545.1">
    <property type="nucleotide sequence ID" value="NZ_BAABLR010000020.1"/>
</dbReference>
<keyword evidence="4" id="KW-0572">Peptidoglycan-anchor</keyword>
<gene>
    <name evidence="9" type="ORF">FRX94_07655</name>
</gene>
<name>A0A5C5UEE5_9CORY</name>
<keyword evidence="6" id="KW-1133">Transmembrane helix</keyword>
<protein>
    <submittedName>
        <fullName evidence="9">LPXTG cell wall anchor domain-containing protein</fullName>
    </submittedName>
</protein>
<evidence type="ECO:0000256" key="7">
    <source>
        <dbReference type="SAM" id="SignalP"/>
    </source>
</evidence>
<dbReference type="InterPro" id="IPR015919">
    <property type="entry name" value="Cadherin-like_sf"/>
</dbReference>
<feature type="compositionally biased region" description="Basic and acidic residues" evidence="5">
    <location>
        <begin position="346"/>
        <end position="360"/>
    </location>
</feature>
<dbReference type="SUPFAM" id="SSF49313">
    <property type="entry name" value="Cadherin-like"/>
    <property type="match status" value="1"/>
</dbReference>
<evidence type="ECO:0000256" key="6">
    <source>
        <dbReference type="SAM" id="Phobius"/>
    </source>
</evidence>
<feature type="signal peptide" evidence="7">
    <location>
        <begin position="1"/>
        <end position="26"/>
    </location>
</feature>
<dbReference type="OrthoDB" id="10021130at2"/>
<feature type="chain" id="PRO_5022945076" evidence="7">
    <location>
        <begin position="27"/>
        <end position="449"/>
    </location>
</feature>
<evidence type="ECO:0000256" key="1">
    <source>
        <dbReference type="ARBA" id="ARBA00022512"/>
    </source>
</evidence>
<evidence type="ECO:0000313" key="9">
    <source>
        <dbReference type="EMBL" id="TWT24554.1"/>
    </source>
</evidence>
<dbReference type="GO" id="GO:0005975">
    <property type="term" value="P:carbohydrate metabolic process"/>
    <property type="evidence" value="ECO:0007669"/>
    <property type="project" value="UniProtKB-ARBA"/>
</dbReference>
<dbReference type="PROSITE" id="PS50847">
    <property type="entry name" value="GRAM_POS_ANCHORING"/>
    <property type="match status" value="1"/>
</dbReference>
<feature type="domain" description="Gram-positive cocci surface proteins LPxTG" evidence="8">
    <location>
        <begin position="416"/>
        <end position="449"/>
    </location>
</feature>
<dbReference type="Gene3D" id="2.60.40.10">
    <property type="entry name" value="Immunoglobulins"/>
    <property type="match status" value="1"/>
</dbReference>
<dbReference type="InterPro" id="IPR013783">
    <property type="entry name" value="Ig-like_fold"/>
</dbReference>
<dbReference type="Proteomes" id="UP000320791">
    <property type="component" value="Unassembled WGS sequence"/>
</dbReference>
<dbReference type="EMBL" id="VOHM01000015">
    <property type="protein sequence ID" value="TWT24554.1"/>
    <property type="molecule type" value="Genomic_DNA"/>
</dbReference>
<reference evidence="9 10" key="1">
    <citation type="submission" date="2019-08" db="EMBL/GenBank/DDBJ databases">
        <authorList>
            <person name="Lei W."/>
        </authorList>
    </citation>
    <scope>NUCLEOTIDE SEQUENCE [LARGE SCALE GENOMIC DNA]</scope>
    <source>
        <strain evidence="9 10">CCUG 58627</strain>
    </source>
</reference>
<dbReference type="NCBIfam" id="TIGR01167">
    <property type="entry name" value="LPXTG_anchor"/>
    <property type="match status" value="1"/>
</dbReference>
<organism evidence="9 10">
    <name type="scientific">Corynebacterium canis</name>
    <dbReference type="NCBI Taxonomy" id="679663"/>
    <lineage>
        <taxon>Bacteria</taxon>
        <taxon>Bacillati</taxon>
        <taxon>Actinomycetota</taxon>
        <taxon>Actinomycetes</taxon>
        <taxon>Mycobacteriales</taxon>
        <taxon>Corynebacteriaceae</taxon>
        <taxon>Corynebacterium</taxon>
    </lineage>
</organism>
<keyword evidence="2" id="KW-0964">Secreted</keyword>
<feature type="region of interest" description="Disordered" evidence="5">
    <location>
        <begin position="338"/>
        <end position="411"/>
    </location>
</feature>
<accession>A0A5C5UEE5</accession>
<keyword evidence="6" id="KW-0472">Membrane</keyword>
<evidence type="ECO:0000256" key="2">
    <source>
        <dbReference type="ARBA" id="ARBA00022525"/>
    </source>
</evidence>
<comment type="caution">
    <text evidence="9">The sequence shown here is derived from an EMBL/GenBank/DDBJ whole genome shotgun (WGS) entry which is preliminary data.</text>
</comment>
<evidence type="ECO:0000256" key="4">
    <source>
        <dbReference type="ARBA" id="ARBA00023088"/>
    </source>
</evidence>